<dbReference type="PANTHER" id="PTHR48100">
    <property type="entry name" value="BROAD-SPECIFICITY PHOSPHATASE YOR283W-RELATED"/>
    <property type="match status" value="1"/>
</dbReference>
<feature type="active site" description="Proton donor/acceptor" evidence="1">
    <location>
        <position position="349"/>
    </location>
</feature>
<dbReference type="InterPro" id="IPR001345">
    <property type="entry name" value="PG/BPGM_mutase_AS"/>
</dbReference>
<evidence type="ECO:0000256" key="1">
    <source>
        <dbReference type="PIRSR" id="PIRSR613078-1"/>
    </source>
</evidence>
<proteinExistence type="predicted"/>
<dbReference type="GO" id="GO:0016791">
    <property type="term" value="F:phosphatase activity"/>
    <property type="evidence" value="ECO:0007669"/>
    <property type="project" value="TreeGrafter"/>
</dbReference>
<dbReference type="EMBL" id="DSPX01000039">
    <property type="protein sequence ID" value="HGF99785.1"/>
    <property type="molecule type" value="Genomic_DNA"/>
</dbReference>
<protein>
    <submittedName>
        <fullName evidence="3">Histidine phosphatase family protein</fullName>
    </submittedName>
</protein>
<dbReference type="SMART" id="SM00855">
    <property type="entry name" value="PGAM"/>
    <property type="match status" value="2"/>
</dbReference>
<accession>A0A7C3ZRS6</accession>
<feature type="active site" description="Tele-phosphohistidine intermediate" evidence="1">
    <location>
        <position position="275"/>
    </location>
</feature>
<dbReference type="PROSITE" id="PS00175">
    <property type="entry name" value="PG_MUTASE"/>
    <property type="match status" value="2"/>
</dbReference>
<dbReference type="CDD" id="cd07067">
    <property type="entry name" value="HP_PGM_like"/>
    <property type="match status" value="2"/>
</dbReference>
<sequence length="483" mass="53917">MLPPAATIGRNRPNFVEDRTLTTRAIIVRHGQSTYNIEQRIQGRLDKSVLTDLGRTTARQVAVALAGINLDAVYCSPLQRAKETAELIVADFHANPPFQGGQGGWQSTPTPQVSENLREIDLPLWEGMLREEVKQKYSEEYRIWKQRPHELCMTVTGENGTRDHFPVLALYEQARLFWCETLAQHRGQTILIVAHNGINRCLLGAAVGIPPSCYHSIQQTNCGISVLNFPDSSNGELPPPEAVQMESMNLTGHVGQNLPKPRPGHDGPRLLLVRHGETDWNRNQQFQGQIDVPLNDHGRKQAAQAAQFLQDVQIDWAVTSPLARPKETGEIILQYHPHVQLQLDDRMKEISHGLWEGKFEREIEQEFPGMLQQWKEKPETVQMPEGENLQQVWERSIEAWRSIVAAAAPGTTGLVVGHDAINKAILCHLFDLAPEHFWNFKQGNGSVTVIDYPKGADGEPVLQSLNITTHLGGVLDKTAAGAL</sequence>
<dbReference type="Gene3D" id="3.40.50.1240">
    <property type="entry name" value="Phosphoglycerate mutase-like"/>
    <property type="match status" value="2"/>
</dbReference>
<organism evidence="3">
    <name type="scientific">Planktothricoides sp. SpSt-374</name>
    <dbReference type="NCBI Taxonomy" id="2282167"/>
    <lineage>
        <taxon>Bacteria</taxon>
        <taxon>Bacillati</taxon>
        <taxon>Cyanobacteriota</taxon>
        <taxon>Cyanophyceae</taxon>
        <taxon>Oscillatoriophycideae</taxon>
        <taxon>Oscillatoriales</taxon>
        <taxon>Oscillatoriaceae</taxon>
        <taxon>Planktothricoides</taxon>
    </lineage>
</organism>
<feature type="binding site" evidence="2">
    <location>
        <position position="324"/>
    </location>
    <ligand>
        <name>substrate</name>
    </ligand>
</feature>
<gene>
    <name evidence="3" type="ORF">ENR15_03720</name>
</gene>
<name>A0A7C3ZRS6_9CYAN</name>
<evidence type="ECO:0000256" key="2">
    <source>
        <dbReference type="PIRSR" id="PIRSR613078-2"/>
    </source>
</evidence>
<dbReference type="SUPFAM" id="SSF53254">
    <property type="entry name" value="Phosphoglycerate mutase-like"/>
    <property type="match status" value="2"/>
</dbReference>
<reference evidence="3" key="1">
    <citation type="journal article" date="2020" name="mSystems">
        <title>Genome- and Community-Level Interaction Insights into Carbon Utilization and Element Cycling Functions of Hydrothermarchaeota in Hydrothermal Sediment.</title>
        <authorList>
            <person name="Zhou Z."/>
            <person name="Liu Y."/>
            <person name="Xu W."/>
            <person name="Pan J."/>
            <person name="Luo Z.H."/>
            <person name="Li M."/>
        </authorList>
    </citation>
    <scope>NUCLEOTIDE SEQUENCE [LARGE SCALE GENOMIC DNA]</scope>
    <source>
        <strain evidence="3">SpSt-374</strain>
    </source>
</reference>
<evidence type="ECO:0000313" key="3">
    <source>
        <dbReference type="EMBL" id="HGF99785.1"/>
    </source>
</evidence>
<dbReference type="Pfam" id="PF00300">
    <property type="entry name" value="His_Phos_1"/>
    <property type="match status" value="2"/>
</dbReference>
<comment type="caution">
    <text evidence="3">The sequence shown here is derived from an EMBL/GenBank/DDBJ whole genome shotgun (WGS) entry which is preliminary data.</text>
</comment>
<dbReference type="InterPro" id="IPR013078">
    <property type="entry name" value="His_Pase_superF_clade-1"/>
</dbReference>
<dbReference type="InterPro" id="IPR029033">
    <property type="entry name" value="His_PPase_superfam"/>
</dbReference>
<dbReference type="InterPro" id="IPR050275">
    <property type="entry name" value="PGM_Phosphatase"/>
</dbReference>
<feature type="binding site" evidence="2">
    <location>
        <begin position="274"/>
        <end position="281"/>
    </location>
    <ligand>
        <name>substrate</name>
    </ligand>
</feature>
<dbReference type="PANTHER" id="PTHR48100:SF10">
    <property type="entry name" value="2-CARBOXY-D-ARABINITOL-1-PHOSPHATASE-RELATED"/>
    <property type="match status" value="1"/>
</dbReference>
<dbReference type="AlphaFoldDB" id="A0A7C3ZRS6"/>